<dbReference type="CDD" id="cd03702">
    <property type="entry name" value="IF2_mtIF2_II"/>
    <property type="match status" value="1"/>
</dbReference>
<proteinExistence type="inferred from homology"/>
<evidence type="ECO:0000259" key="8">
    <source>
        <dbReference type="PROSITE" id="PS51722"/>
    </source>
</evidence>
<dbReference type="FunFam" id="3.40.50.300:FF:000019">
    <property type="entry name" value="Translation initiation factor IF-2"/>
    <property type="match status" value="1"/>
</dbReference>
<dbReference type="InterPro" id="IPR036925">
    <property type="entry name" value="TIF_IF2_dom3_sf"/>
</dbReference>
<evidence type="ECO:0000256" key="1">
    <source>
        <dbReference type="ARBA" id="ARBA00007733"/>
    </source>
</evidence>
<gene>
    <name evidence="9" type="primary">infB</name>
</gene>
<name>A0A1Z1ML10_9FLOR</name>
<accession>A0A1Z1ML10</accession>
<keyword evidence="5" id="KW-0342">GTP-binding</keyword>
<dbReference type="NCBIfam" id="TIGR00487">
    <property type="entry name" value="IF-2"/>
    <property type="match status" value="1"/>
</dbReference>
<keyword evidence="9" id="KW-0150">Chloroplast</keyword>
<dbReference type="SUPFAM" id="SSF50447">
    <property type="entry name" value="Translation proteins"/>
    <property type="match status" value="2"/>
</dbReference>
<dbReference type="FunFam" id="2.40.30.10:FF:000008">
    <property type="entry name" value="Translation initiation factor IF-2"/>
    <property type="match status" value="1"/>
</dbReference>
<evidence type="ECO:0000256" key="7">
    <source>
        <dbReference type="ARBA" id="ARBA00044105"/>
    </source>
</evidence>
<dbReference type="InterPro" id="IPR006847">
    <property type="entry name" value="IF2_N"/>
</dbReference>
<dbReference type="Pfam" id="PF11987">
    <property type="entry name" value="IF-2"/>
    <property type="match status" value="1"/>
</dbReference>
<evidence type="ECO:0000256" key="2">
    <source>
        <dbReference type="ARBA" id="ARBA00022540"/>
    </source>
</evidence>
<dbReference type="Pfam" id="PF04760">
    <property type="entry name" value="IF2_N"/>
    <property type="match status" value="1"/>
</dbReference>
<protein>
    <recommendedName>
        <fullName evidence="7">Translation initiation factor IF-2, chloroplastic</fullName>
    </recommendedName>
</protein>
<dbReference type="Pfam" id="PF22042">
    <property type="entry name" value="EF-G_D2"/>
    <property type="match status" value="1"/>
</dbReference>
<dbReference type="InterPro" id="IPR000178">
    <property type="entry name" value="TF_IF2_bacterial-like"/>
</dbReference>
<comment type="similarity">
    <text evidence="1">Belongs to the TRAFAC class translation factor GTPase superfamily. Classic translation factor GTPase family. IF-2 subfamily.</text>
</comment>
<evidence type="ECO:0000256" key="6">
    <source>
        <dbReference type="ARBA" id="ARBA00025162"/>
    </source>
</evidence>
<reference evidence="9" key="1">
    <citation type="journal article" date="2017" name="J. Phycol.">
        <title>Analysis of chloroplast genomes and a supermatrix inform reclassification of the Rhodomelaceae (Rhodophyta).</title>
        <authorList>
            <person name="Diaz-Tapia P."/>
            <person name="Maggs C.A."/>
            <person name="West J.A."/>
            <person name="Verbruggen H."/>
        </authorList>
    </citation>
    <scope>NUCLEOTIDE SEQUENCE</scope>
    <source>
        <strain evidence="9">PD1024</strain>
    </source>
</reference>
<dbReference type="InterPro" id="IPR015760">
    <property type="entry name" value="TIF_IF2"/>
</dbReference>
<dbReference type="Gene3D" id="2.40.30.10">
    <property type="entry name" value="Translation factors"/>
    <property type="match status" value="2"/>
</dbReference>
<dbReference type="FunFam" id="3.40.50.10050:FF:000001">
    <property type="entry name" value="Translation initiation factor IF-2"/>
    <property type="match status" value="1"/>
</dbReference>
<dbReference type="InterPro" id="IPR044145">
    <property type="entry name" value="IF2_II"/>
</dbReference>
<comment type="function">
    <text evidence="6">One of the essential components for the initiation of protein synthesis. Protects formylmethionyl-tRNA from spontaneous hydrolysis and promotes its binding to the 30S ribosomal subunits. Also involved in the hydrolysis of GTP during the formation of the 70S ribosomal complex.</text>
</comment>
<dbReference type="SUPFAM" id="SSF52156">
    <property type="entry name" value="Initiation factor IF2/eIF5b, domain 3"/>
    <property type="match status" value="1"/>
</dbReference>
<dbReference type="SUPFAM" id="SSF52540">
    <property type="entry name" value="P-loop containing nucleoside triphosphate hydrolases"/>
    <property type="match status" value="1"/>
</dbReference>
<dbReference type="CDD" id="cd01887">
    <property type="entry name" value="IF2_eIF5B"/>
    <property type="match status" value="1"/>
</dbReference>
<dbReference type="AlphaFoldDB" id="A0A1Z1ML10"/>
<dbReference type="GO" id="GO:0005737">
    <property type="term" value="C:cytoplasm"/>
    <property type="evidence" value="ECO:0007669"/>
    <property type="project" value="TreeGrafter"/>
</dbReference>
<geneLocation type="chloroplast" evidence="9"/>
<sequence>MVNNINNEKLLYLKFPKIIKSFLVNNSKTISPLLINNTDNKVIDTSTNKINLGVNNKFDKKHKSNNITEDILDIKKNKSKLNKKNRKIDVLDKDELLFNQESVSLVKSNKAIKNKKKLNYNNDISIPYNEYDNSLSATGKNIIIDSPISIQDLSLKLNIPEAEIITNLFLKGISVTINNVIDVSIAKQVALNYDFKVLDVNIDNEIESKKIEKNFKNISKLKRPPIITILGHVDHGKTTLLDSILKTNLVKQEYGGITQSISGYEIECLYKSVLQKLVFLDTPGHEAFSSMRLRGIKITDIAILVVAADDGLKPQTIESIKSILEMKLPYIIVINKIDKEGINIVKIKEEFLKYDIVSQQWGGDANIIEVSALKNINIDVLLSNLCSLSEKLNLTADPLQSAEGIVLESYLSKKQGFITSLIIQNGTLNVSDLIIAGNNYGKIRNLVNTNNIKVQYALPSSVIKVLGFSSPPQSGISFKVAKNEKEAKRYVNNFLANKKEKILSNDLKLLNSRITDNKYNSLKQLDLIIRTDTQGSLEAIINSFSKISQRKVQLNIISAYSGNISNTDIDLALTTNALIIAFNVNASSKINHLIKQNNLTLKEFNVIYHLLDYIEFYMLSLTDTEYEHIFIGLAVVQQIFYVNKVSVAGCLVKEGKLKKMSYIHVCRDSKIVYKGNLNSLKHIKEDVDQVLVNNECGVMCEYNLWKKMDIIEAYELHPKEKSL</sequence>
<keyword evidence="2 9" id="KW-0396">Initiation factor</keyword>
<dbReference type="GO" id="GO:0003743">
    <property type="term" value="F:translation initiation factor activity"/>
    <property type="evidence" value="ECO:0007669"/>
    <property type="project" value="UniProtKB-KW"/>
</dbReference>
<dbReference type="Pfam" id="PF00009">
    <property type="entry name" value="GTP_EFTU"/>
    <property type="match status" value="1"/>
</dbReference>
<keyword evidence="3" id="KW-0547">Nucleotide-binding</keyword>
<dbReference type="InterPro" id="IPR023115">
    <property type="entry name" value="TIF_IF2_dom3"/>
</dbReference>
<dbReference type="InterPro" id="IPR009000">
    <property type="entry name" value="Transl_B-barrel_sf"/>
</dbReference>
<keyword evidence="4" id="KW-0648">Protein biosynthesis</keyword>
<feature type="domain" description="Tr-type G" evidence="8">
    <location>
        <begin position="222"/>
        <end position="395"/>
    </location>
</feature>
<dbReference type="PROSITE" id="PS51722">
    <property type="entry name" value="G_TR_2"/>
    <property type="match status" value="1"/>
</dbReference>
<dbReference type="InterPro" id="IPR053905">
    <property type="entry name" value="EF-G-like_DII"/>
</dbReference>
<dbReference type="PANTHER" id="PTHR43381">
    <property type="entry name" value="TRANSLATION INITIATION FACTOR IF-2-RELATED"/>
    <property type="match status" value="1"/>
</dbReference>
<dbReference type="PROSITE" id="PS01176">
    <property type="entry name" value="IF2"/>
    <property type="match status" value="1"/>
</dbReference>
<dbReference type="EMBL" id="MF101442">
    <property type="protein sequence ID" value="ARW66424.1"/>
    <property type="molecule type" value="Genomic_DNA"/>
</dbReference>
<dbReference type="CDD" id="cd03692">
    <property type="entry name" value="mtIF2_IVc"/>
    <property type="match status" value="1"/>
</dbReference>
<dbReference type="NCBIfam" id="TIGR00231">
    <property type="entry name" value="small_GTP"/>
    <property type="match status" value="1"/>
</dbReference>
<dbReference type="GO" id="GO:0005525">
    <property type="term" value="F:GTP binding"/>
    <property type="evidence" value="ECO:0007669"/>
    <property type="project" value="UniProtKB-KW"/>
</dbReference>
<keyword evidence="9" id="KW-0934">Plastid</keyword>
<dbReference type="InterPro" id="IPR005225">
    <property type="entry name" value="Small_GTP-bd"/>
</dbReference>
<evidence type="ECO:0000256" key="3">
    <source>
        <dbReference type="ARBA" id="ARBA00022741"/>
    </source>
</evidence>
<dbReference type="PANTHER" id="PTHR43381:SF5">
    <property type="entry name" value="TR-TYPE G DOMAIN-CONTAINING PROTEIN"/>
    <property type="match status" value="1"/>
</dbReference>
<dbReference type="Gene3D" id="3.40.50.300">
    <property type="entry name" value="P-loop containing nucleotide triphosphate hydrolases"/>
    <property type="match status" value="1"/>
</dbReference>
<dbReference type="Gene3D" id="3.40.50.10050">
    <property type="entry name" value="Translation initiation factor IF- 2, domain 3"/>
    <property type="match status" value="1"/>
</dbReference>
<dbReference type="InterPro" id="IPR027417">
    <property type="entry name" value="P-loop_NTPase"/>
</dbReference>
<evidence type="ECO:0000256" key="5">
    <source>
        <dbReference type="ARBA" id="ARBA00023134"/>
    </source>
</evidence>
<evidence type="ECO:0000313" key="9">
    <source>
        <dbReference type="EMBL" id="ARW66424.1"/>
    </source>
</evidence>
<organism evidence="9">
    <name type="scientific">Thuretia quercifolia</name>
    <dbReference type="NCBI Taxonomy" id="189650"/>
    <lineage>
        <taxon>Eukaryota</taxon>
        <taxon>Rhodophyta</taxon>
        <taxon>Florideophyceae</taxon>
        <taxon>Rhodymeniophycidae</taxon>
        <taxon>Ceramiales</taxon>
        <taxon>Dasyaceae</taxon>
        <taxon>Thuretia</taxon>
    </lineage>
</organism>
<dbReference type="GeneID" id="33359566"/>
<dbReference type="GO" id="GO:0003924">
    <property type="term" value="F:GTPase activity"/>
    <property type="evidence" value="ECO:0007669"/>
    <property type="project" value="InterPro"/>
</dbReference>
<dbReference type="RefSeq" id="YP_009397238.1">
    <property type="nucleotide sequence ID" value="NC_035286.1"/>
</dbReference>
<evidence type="ECO:0000256" key="4">
    <source>
        <dbReference type="ARBA" id="ARBA00022917"/>
    </source>
</evidence>
<dbReference type="InterPro" id="IPR000795">
    <property type="entry name" value="T_Tr_GTP-bd_dom"/>
</dbReference>
<dbReference type="PRINTS" id="PR00315">
    <property type="entry name" value="ELONGATNFCT"/>
</dbReference>